<protein>
    <submittedName>
        <fullName evidence="1">Uncharacterized protein</fullName>
    </submittedName>
</protein>
<dbReference type="Proteomes" id="UP000708208">
    <property type="component" value="Unassembled WGS sequence"/>
</dbReference>
<sequence length="178" mass="19950">MDRLGGETFSDCVAGGEEGESKVWGGHLRNGYPLTRLWKDIDSQLPRYVQKRSSTCTGIVTRGLNSSAILKMMNQNNNRNGNSPRLYVWTHCVDTSLESNPSPSHFQQGHYSCFLCEGTMCVIIFHNMSQVPHVLCQHFIPQQIYIHMLHGLANRAFGGNKTSAWYLAGGSKEEEISQ</sequence>
<name>A0A8J2KQZ6_9HEXA</name>
<accession>A0A8J2KQZ6</accession>
<evidence type="ECO:0000313" key="1">
    <source>
        <dbReference type="EMBL" id="CAG7821513.1"/>
    </source>
</evidence>
<reference evidence="1" key="1">
    <citation type="submission" date="2021-06" db="EMBL/GenBank/DDBJ databases">
        <authorList>
            <person name="Hodson N. C."/>
            <person name="Mongue J. A."/>
            <person name="Jaron S. K."/>
        </authorList>
    </citation>
    <scope>NUCLEOTIDE SEQUENCE</scope>
</reference>
<proteinExistence type="predicted"/>
<organism evidence="1 2">
    <name type="scientific">Allacma fusca</name>
    <dbReference type="NCBI Taxonomy" id="39272"/>
    <lineage>
        <taxon>Eukaryota</taxon>
        <taxon>Metazoa</taxon>
        <taxon>Ecdysozoa</taxon>
        <taxon>Arthropoda</taxon>
        <taxon>Hexapoda</taxon>
        <taxon>Collembola</taxon>
        <taxon>Symphypleona</taxon>
        <taxon>Sminthuridae</taxon>
        <taxon>Allacma</taxon>
    </lineage>
</organism>
<comment type="caution">
    <text evidence="1">The sequence shown here is derived from an EMBL/GenBank/DDBJ whole genome shotgun (WGS) entry which is preliminary data.</text>
</comment>
<dbReference type="EMBL" id="CAJVCH010513392">
    <property type="protein sequence ID" value="CAG7821513.1"/>
    <property type="molecule type" value="Genomic_DNA"/>
</dbReference>
<evidence type="ECO:0000313" key="2">
    <source>
        <dbReference type="Proteomes" id="UP000708208"/>
    </source>
</evidence>
<keyword evidence="2" id="KW-1185">Reference proteome</keyword>
<gene>
    <name evidence="1" type="ORF">AFUS01_LOCUS31845</name>
</gene>
<dbReference type="AlphaFoldDB" id="A0A8J2KQZ6"/>